<sequence>MPIVTDVFSGIVFVLGLIFGSFLNVVGYRVPRGESIVRPRSRCPRCEQPLAFYELIPVLSWLCLRGTCRTCNAPISVRYPIVELVTASLFAATVLNGMRPAEVLATCVFWMLMSAVTVTDLTAMRVPNILSLPGAVAVFVLVVASGLQTWSVSLLGALTGFAVMFGIHLLSGGNLGLGDVKLYLLIGAILGPIGAIESVMAASVLASLTGISMRLAGILPPRTYIPFVPYIFAGTILVYFFGSSAWQWYLTSVLHLSA</sequence>
<keyword evidence="6 7" id="KW-0472">Membrane</keyword>
<proteinExistence type="inferred from homology"/>
<dbReference type="EMBL" id="CP071182">
    <property type="protein sequence ID" value="QSO45920.1"/>
    <property type="molecule type" value="Genomic_DNA"/>
</dbReference>
<keyword evidence="4 7" id="KW-0812">Transmembrane</keyword>
<dbReference type="GO" id="GO:0004190">
    <property type="term" value="F:aspartic-type endopeptidase activity"/>
    <property type="evidence" value="ECO:0007669"/>
    <property type="project" value="InterPro"/>
</dbReference>
<feature type="transmembrane region" description="Helical" evidence="7">
    <location>
        <begin position="182"/>
        <end position="206"/>
    </location>
</feature>
<gene>
    <name evidence="10" type="ORF">JZ786_15405</name>
</gene>
<dbReference type="KEGG" id="afx:JZ786_15405"/>
<evidence type="ECO:0000256" key="4">
    <source>
        <dbReference type="ARBA" id="ARBA00022692"/>
    </source>
</evidence>
<dbReference type="RefSeq" id="WP_206655292.1">
    <property type="nucleotide sequence ID" value="NZ_CP071182.1"/>
</dbReference>
<feature type="domain" description="Prepilin peptidase A24 N-terminal" evidence="9">
    <location>
        <begin position="14"/>
        <end position="95"/>
    </location>
</feature>
<comment type="similarity">
    <text evidence="2">Belongs to the peptidase A24 family.</text>
</comment>
<dbReference type="AlphaFoldDB" id="A0A9X7Z649"/>
<feature type="transmembrane region" description="Helical" evidence="7">
    <location>
        <begin position="227"/>
        <end position="249"/>
    </location>
</feature>
<evidence type="ECO:0000259" key="8">
    <source>
        <dbReference type="Pfam" id="PF01478"/>
    </source>
</evidence>
<dbReference type="Gene3D" id="1.20.120.1220">
    <property type="match status" value="1"/>
</dbReference>
<protein>
    <submittedName>
        <fullName evidence="10">Prepilin peptidase</fullName>
    </submittedName>
</protein>
<reference evidence="10 11" key="1">
    <citation type="submission" date="2021-02" db="EMBL/GenBank/DDBJ databases">
        <title>Alicyclobacillus curvatus sp. nov. and Alicyclobacillus mengziensis sp. nov., two acidophilic bacteria isolated from acid mine drainage.</title>
        <authorList>
            <person name="Huang Y."/>
        </authorList>
    </citation>
    <scope>NUCLEOTIDE SEQUENCE [LARGE SCALE GENOMIC DNA]</scope>
    <source>
        <strain evidence="10 11">S30H14</strain>
    </source>
</reference>
<evidence type="ECO:0000313" key="11">
    <source>
        <dbReference type="Proteomes" id="UP000663505"/>
    </source>
</evidence>
<dbReference type="GO" id="GO:0005886">
    <property type="term" value="C:plasma membrane"/>
    <property type="evidence" value="ECO:0007669"/>
    <property type="project" value="UniProtKB-SubCell"/>
</dbReference>
<keyword evidence="3" id="KW-1003">Cell membrane</keyword>
<evidence type="ECO:0000256" key="3">
    <source>
        <dbReference type="ARBA" id="ARBA00022475"/>
    </source>
</evidence>
<feature type="transmembrane region" description="Helical" evidence="7">
    <location>
        <begin position="79"/>
        <end position="96"/>
    </location>
</feature>
<feature type="transmembrane region" description="Helical" evidence="7">
    <location>
        <begin position="6"/>
        <end position="30"/>
    </location>
</feature>
<dbReference type="Pfam" id="PF01478">
    <property type="entry name" value="Peptidase_A24"/>
    <property type="match status" value="1"/>
</dbReference>
<dbReference type="InterPro" id="IPR000045">
    <property type="entry name" value="Prepilin_IV_endopep_pep"/>
</dbReference>
<keyword evidence="11" id="KW-1185">Reference proteome</keyword>
<evidence type="ECO:0000256" key="7">
    <source>
        <dbReference type="SAM" id="Phobius"/>
    </source>
</evidence>
<dbReference type="GO" id="GO:0006465">
    <property type="term" value="P:signal peptide processing"/>
    <property type="evidence" value="ECO:0007669"/>
    <property type="project" value="TreeGrafter"/>
</dbReference>
<evidence type="ECO:0000256" key="5">
    <source>
        <dbReference type="ARBA" id="ARBA00022989"/>
    </source>
</evidence>
<evidence type="ECO:0000313" key="10">
    <source>
        <dbReference type="EMBL" id="QSO45920.1"/>
    </source>
</evidence>
<evidence type="ECO:0000256" key="2">
    <source>
        <dbReference type="ARBA" id="ARBA00005801"/>
    </source>
</evidence>
<dbReference type="Proteomes" id="UP000663505">
    <property type="component" value="Chromosome"/>
</dbReference>
<evidence type="ECO:0000256" key="6">
    <source>
        <dbReference type="ARBA" id="ARBA00023136"/>
    </source>
</evidence>
<dbReference type="Pfam" id="PF06750">
    <property type="entry name" value="A24_N_bact"/>
    <property type="match status" value="1"/>
</dbReference>
<dbReference type="InterPro" id="IPR010627">
    <property type="entry name" value="Prepilin_pept_A24_N"/>
</dbReference>
<evidence type="ECO:0000256" key="1">
    <source>
        <dbReference type="ARBA" id="ARBA00004651"/>
    </source>
</evidence>
<feature type="domain" description="Prepilin type IV endopeptidase peptidase" evidence="8">
    <location>
        <begin position="107"/>
        <end position="210"/>
    </location>
</feature>
<dbReference type="PANTHER" id="PTHR30487:SF0">
    <property type="entry name" value="PREPILIN LEADER PEPTIDASE_N-METHYLTRANSFERASE-RELATED"/>
    <property type="match status" value="1"/>
</dbReference>
<dbReference type="InterPro" id="IPR050882">
    <property type="entry name" value="Prepilin_peptidase/N-MTase"/>
</dbReference>
<keyword evidence="5 7" id="KW-1133">Transmembrane helix</keyword>
<evidence type="ECO:0000259" key="9">
    <source>
        <dbReference type="Pfam" id="PF06750"/>
    </source>
</evidence>
<feature type="transmembrane region" description="Helical" evidence="7">
    <location>
        <begin position="129"/>
        <end position="147"/>
    </location>
</feature>
<name>A0A9X7Z649_9BACL</name>
<dbReference type="PANTHER" id="PTHR30487">
    <property type="entry name" value="TYPE 4 PREPILIN-LIKE PROTEINS LEADER PEPTIDE-PROCESSING ENZYME"/>
    <property type="match status" value="1"/>
</dbReference>
<comment type="subcellular location">
    <subcellularLocation>
        <location evidence="1">Cell membrane</location>
        <topology evidence="1">Multi-pass membrane protein</topology>
    </subcellularLocation>
</comment>
<accession>A0A9X7Z649</accession>
<organism evidence="10 11">
    <name type="scientific">Alicyclobacillus mengziensis</name>
    <dbReference type="NCBI Taxonomy" id="2931921"/>
    <lineage>
        <taxon>Bacteria</taxon>
        <taxon>Bacillati</taxon>
        <taxon>Bacillota</taxon>
        <taxon>Bacilli</taxon>
        <taxon>Bacillales</taxon>
        <taxon>Alicyclobacillaceae</taxon>
        <taxon>Alicyclobacillus</taxon>
    </lineage>
</organism>
<feature type="transmembrane region" description="Helical" evidence="7">
    <location>
        <begin position="154"/>
        <end position="170"/>
    </location>
</feature>